<proteinExistence type="predicted"/>
<evidence type="ECO:0000313" key="2">
    <source>
        <dbReference type="EMBL" id="UEM08394.1"/>
    </source>
</evidence>
<dbReference type="EMBL" id="JAGEMI010000001">
    <property type="protein sequence ID" value="MBO1864754.1"/>
    <property type="molecule type" value="Genomic_DNA"/>
</dbReference>
<reference evidence="1" key="1">
    <citation type="submission" date="2021-03" db="EMBL/GenBank/DDBJ databases">
        <title>Whole Genome Sequence of Bradyrhizobium sp. Strain 144S4.</title>
        <authorList>
            <person name="Bromfield E.S.P."/>
            <person name="Cloutier S."/>
        </authorList>
    </citation>
    <scope>NUCLEOTIDE SEQUENCE [LARGE SCALE GENOMIC DNA]</scope>
    <source>
        <strain evidence="1">144S4</strain>
    </source>
</reference>
<reference evidence="2 3" key="2">
    <citation type="journal article" date="2022" name="Int. J. Syst. Evol. Microbiol.">
        <title>Strains of Bradyrhizobium barranii sp. nov. associated with legumes native to Canada are symbionts of soybeans and belong to different subspecies (subsp. barranii subsp. nov. and subsp. apii subsp. nov.) and symbiovars (sv. glycinearum and sv. septentrionale).</title>
        <authorList>
            <person name="Bromfield E.S.P."/>
            <person name="Cloutier S."/>
            <person name="Wasai-Hara S."/>
            <person name="Minamisawa K."/>
        </authorList>
    </citation>
    <scope>NUCLEOTIDE SEQUENCE [LARGE SCALE GENOMIC DNA]</scope>
    <source>
        <strain evidence="2 3">144S4</strain>
    </source>
</reference>
<sequence length="114" mass="12332">MKAITSMTASVAVNTVAIPLSQLLEAHQKITDLVGTALSSAAGDNLRETAEEVLYDITLTRAATWAEFGRKVQLLVDQTTEASHEGWLTAVQEGVYWDLKQLNGDPVKFAEAAE</sequence>
<protein>
    <submittedName>
        <fullName evidence="1">Uncharacterized protein</fullName>
    </submittedName>
</protein>
<evidence type="ECO:0000313" key="1">
    <source>
        <dbReference type="EMBL" id="MBO1864754.1"/>
    </source>
</evidence>
<dbReference type="AlphaFoldDB" id="A0A939MCB7"/>
<accession>A0A939MCB7</accession>
<dbReference type="RefSeq" id="WP_208086800.1">
    <property type="nucleotide sequence ID" value="NZ_CP086136.1"/>
</dbReference>
<gene>
    <name evidence="2" type="ORF">J4G43_026705</name>
    <name evidence="1" type="ORF">J4G43_28700</name>
</gene>
<evidence type="ECO:0000313" key="3">
    <source>
        <dbReference type="Proteomes" id="UP000664702"/>
    </source>
</evidence>
<dbReference type="EMBL" id="CP086136">
    <property type="protein sequence ID" value="UEM08394.1"/>
    <property type="molecule type" value="Genomic_DNA"/>
</dbReference>
<name>A0A939MCB7_9BRAD</name>
<organism evidence="1">
    <name type="scientific">Bradyrhizobium barranii subsp. barranii</name>
    <dbReference type="NCBI Taxonomy" id="2823807"/>
    <lineage>
        <taxon>Bacteria</taxon>
        <taxon>Pseudomonadati</taxon>
        <taxon>Pseudomonadota</taxon>
        <taxon>Alphaproteobacteria</taxon>
        <taxon>Hyphomicrobiales</taxon>
        <taxon>Nitrobacteraceae</taxon>
        <taxon>Bradyrhizobium</taxon>
        <taxon>Bradyrhizobium barranii</taxon>
    </lineage>
</organism>
<dbReference type="Proteomes" id="UP000664702">
    <property type="component" value="Chromosome"/>
</dbReference>
<dbReference type="KEGG" id="bban:J4G43_026705"/>